<name>A0AAD6XP31_9AGAR</name>
<evidence type="ECO:0000313" key="16">
    <source>
        <dbReference type="Proteomes" id="UP001222325"/>
    </source>
</evidence>
<dbReference type="PANTHER" id="PTHR21622">
    <property type="entry name" value="COILED-COIL-HELIX-COILED-COIL-HELIX DOMAIN CONTAINING 4"/>
    <property type="match status" value="1"/>
</dbReference>
<evidence type="ECO:0000256" key="9">
    <source>
        <dbReference type="ARBA" id="ARBA00023157"/>
    </source>
</evidence>
<dbReference type="PANTHER" id="PTHR21622:SF0">
    <property type="entry name" value="COILED-COIL-HELIX-COILED-COIL-HELIX DOMAIN CONTAINING 4"/>
    <property type="match status" value="1"/>
</dbReference>
<evidence type="ECO:0000256" key="2">
    <source>
        <dbReference type="ARBA" id="ARBA00004164"/>
    </source>
</evidence>
<dbReference type="Pfam" id="PF06747">
    <property type="entry name" value="CHCH"/>
    <property type="match status" value="1"/>
</dbReference>
<evidence type="ECO:0000256" key="13">
    <source>
        <dbReference type="SAM" id="Phobius"/>
    </source>
</evidence>
<comment type="caution">
    <text evidence="15">The sequence shown here is derived from an EMBL/GenBank/DDBJ whole genome shotgun (WGS) entry which is preliminary data.</text>
</comment>
<comment type="cofactor">
    <cofactor evidence="1">
        <name>Cu(2+)</name>
        <dbReference type="ChEBI" id="CHEBI:29036"/>
    </cofactor>
</comment>
<proteinExistence type="predicted"/>
<feature type="compositionally biased region" description="Pro residues" evidence="12">
    <location>
        <begin position="79"/>
        <end position="105"/>
    </location>
</feature>
<feature type="region of interest" description="Disordered" evidence="12">
    <location>
        <begin position="56"/>
        <end position="135"/>
    </location>
</feature>
<feature type="compositionally biased region" description="Polar residues" evidence="12">
    <location>
        <begin position="61"/>
        <end position="71"/>
    </location>
</feature>
<dbReference type="GO" id="GO:0015035">
    <property type="term" value="F:protein-disulfide reductase activity"/>
    <property type="evidence" value="ECO:0007669"/>
    <property type="project" value="InterPro"/>
</dbReference>
<feature type="transmembrane region" description="Helical" evidence="13">
    <location>
        <begin position="27"/>
        <end position="47"/>
    </location>
</feature>
<evidence type="ECO:0000256" key="11">
    <source>
        <dbReference type="ARBA" id="ARBA00033150"/>
    </source>
</evidence>
<evidence type="ECO:0000256" key="1">
    <source>
        <dbReference type="ARBA" id="ARBA00001973"/>
    </source>
</evidence>
<keyword evidence="7" id="KW-0811">Translocation</keyword>
<evidence type="ECO:0000256" key="4">
    <source>
        <dbReference type="ARBA" id="ARBA00022448"/>
    </source>
</evidence>
<dbReference type="InterPro" id="IPR010625">
    <property type="entry name" value="CHCH"/>
</dbReference>
<keyword evidence="13" id="KW-0472">Membrane</keyword>
<evidence type="ECO:0000256" key="5">
    <source>
        <dbReference type="ARBA" id="ARBA00022927"/>
    </source>
</evidence>
<dbReference type="GO" id="GO:0005743">
    <property type="term" value="C:mitochondrial inner membrane"/>
    <property type="evidence" value="ECO:0007669"/>
    <property type="project" value="UniProtKB-SubCell"/>
</dbReference>
<feature type="region of interest" description="Disordered" evidence="12">
    <location>
        <begin position="198"/>
        <end position="235"/>
    </location>
</feature>
<protein>
    <recommendedName>
        <fullName evidence="3">Mitochondrial intermembrane space import and assembly protein 40</fullName>
    </recommendedName>
    <alternativeName>
        <fullName evidence="11">Mitochondrial import inner membrane translocase TIM40</fullName>
    </alternativeName>
</protein>
<feature type="domain" description="CHCH" evidence="14">
    <location>
        <begin position="154"/>
        <end position="189"/>
    </location>
</feature>
<dbReference type="InterPro" id="IPR039289">
    <property type="entry name" value="CHCHD4"/>
</dbReference>
<keyword evidence="13" id="KW-1133">Transmembrane helix</keyword>
<dbReference type="EMBL" id="JARJCN010000038">
    <property type="protein sequence ID" value="KAJ7084485.1"/>
    <property type="molecule type" value="Genomic_DNA"/>
</dbReference>
<comment type="subcellular location">
    <subcellularLocation>
        <location evidence="2">Mitochondrion inner membrane</location>
        <topology evidence="2">Single-pass type II membrane protein</topology>
        <orientation evidence="2">Intermembrane side</orientation>
    </subcellularLocation>
</comment>
<feature type="compositionally biased region" description="Basic and acidic residues" evidence="12">
    <location>
        <begin position="213"/>
        <end position="222"/>
    </location>
</feature>
<feature type="compositionally biased region" description="Acidic residues" evidence="12">
    <location>
        <begin position="199"/>
        <end position="212"/>
    </location>
</feature>
<keyword evidence="5" id="KW-0653">Protein transport</keyword>
<accession>A0AAD6XP31</accession>
<dbReference type="AlphaFoldDB" id="A0AAD6XP31"/>
<reference evidence="15" key="1">
    <citation type="submission" date="2023-03" db="EMBL/GenBank/DDBJ databases">
        <title>Massive genome expansion in bonnet fungi (Mycena s.s.) driven by repeated elements and novel gene families across ecological guilds.</title>
        <authorList>
            <consortium name="Lawrence Berkeley National Laboratory"/>
            <person name="Harder C.B."/>
            <person name="Miyauchi S."/>
            <person name="Viragh M."/>
            <person name="Kuo A."/>
            <person name="Thoen E."/>
            <person name="Andreopoulos B."/>
            <person name="Lu D."/>
            <person name="Skrede I."/>
            <person name="Drula E."/>
            <person name="Henrissat B."/>
            <person name="Morin E."/>
            <person name="Kohler A."/>
            <person name="Barry K."/>
            <person name="LaButti K."/>
            <person name="Morin E."/>
            <person name="Salamov A."/>
            <person name="Lipzen A."/>
            <person name="Mereny Z."/>
            <person name="Hegedus B."/>
            <person name="Baldrian P."/>
            <person name="Stursova M."/>
            <person name="Weitz H."/>
            <person name="Taylor A."/>
            <person name="Grigoriev I.V."/>
            <person name="Nagy L.G."/>
            <person name="Martin F."/>
            <person name="Kauserud H."/>
        </authorList>
    </citation>
    <scope>NUCLEOTIDE SEQUENCE</scope>
    <source>
        <strain evidence="15">CBHHK173m</strain>
    </source>
</reference>
<evidence type="ECO:0000256" key="6">
    <source>
        <dbReference type="ARBA" id="ARBA00023002"/>
    </source>
</evidence>
<evidence type="ECO:0000256" key="12">
    <source>
        <dbReference type="SAM" id="MobiDB-lite"/>
    </source>
</evidence>
<keyword evidence="13" id="KW-0812">Transmembrane</keyword>
<gene>
    <name evidence="15" type="ORF">B0H15DRAFT_911338</name>
</gene>
<feature type="compositionally biased region" description="Low complexity" evidence="12">
    <location>
        <begin position="225"/>
        <end position="235"/>
    </location>
</feature>
<dbReference type="GO" id="GO:0045041">
    <property type="term" value="P:protein import into mitochondrial intermembrane space"/>
    <property type="evidence" value="ECO:0007669"/>
    <property type="project" value="InterPro"/>
</dbReference>
<dbReference type="Proteomes" id="UP001222325">
    <property type="component" value="Unassembled WGS sequence"/>
</dbReference>
<keyword evidence="4" id="KW-0813">Transport</keyword>
<sequence>MFRLSRARVPPLTRYIRSQSARPRFAASNYAMVFGAIAAAAVAGTVWSPRPIALDSAPSRGYSQRSSQVEPSKSLDVIPTPPAAELPPPDKSQPPVPSTVPPQPPESMAKTKDDAAEDTDADSAGDSGGGAYNPETGEINWDCPCLGGMADGPCGPEFRAAFSCFIYSEDEPKGINCVEKFQGMQSCFREHPEVYASEIADDEAAEETAEEEAERKPTDKPVARSTPSEEPSSSP</sequence>
<keyword evidence="16" id="KW-1185">Reference proteome</keyword>
<dbReference type="PROSITE" id="PS51808">
    <property type="entry name" value="CHCH"/>
    <property type="match status" value="1"/>
</dbReference>
<evidence type="ECO:0000256" key="3">
    <source>
        <dbReference type="ARBA" id="ARBA00013714"/>
    </source>
</evidence>
<dbReference type="Gene3D" id="1.10.287.2900">
    <property type="match status" value="1"/>
</dbReference>
<evidence type="ECO:0000256" key="7">
    <source>
        <dbReference type="ARBA" id="ARBA00023010"/>
    </source>
</evidence>
<keyword evidence="10" id="KW-0676">Redox-active center</keyword>
<evidence type="ECO:0000259" key="14">
    <source>
        <dbReference type="Pfam" id="PF06747"/>
    </source>
</evidence>
<organism evidence="15 16">
    <name type="scientific">Mycena belliarum</name>
    <dbReference type="NCBI Taxonomy" id="1033014"/>
    <lineage>
        <taxon>Eukaryota</taxon>
        <taxon>Fungi</taxon>
        <taxon>Dikarya</taxon>
        <taxon>Basidiomycota</taxon>
        <taxon>Agaricomycotina</taxon>
        <taxon>Agaricomycetes</taxon>
        <taxon>Agaricomycetidae</taxon>
        <taxon>Agaricales</taxon>
        <taxon>Marasmiineae</taxon>
        <taxon>Mycenaceae</taxon>
        <taxon>Mycena</taxon>
    </lineage>
</organism>
<keyword evidence="9" id="KW-1015">Disulfide bond</keyword>
<keyword evidence="8" id="KW-0496">Mitochondrion</keyword>
<dbReference type="GO" id="GO:0005758">
    <property type="term" value="C:mitochondrial intermembrane space"/>
    <property type="evidence" value="ECO:0007669"/>
    <property type="project" value="TreeGrafter"/>
</dbReference>
<evidence type="ECO:0000313" key="15">
    <source>
        <dbReference type="EMBL" id="KAJ7084485.1"/>
    </source>
</evidence>
<evidence type="ECO:0000256" key="8">
    <source>
        <dbReference type="ARBA" id="ARBA00023128"/>
    </source>
</evidence>
<keyword evidence="6" id="KW-0560">Oxidoreductase</keyword>
<evidence type="ECO:0000256" key="10">
    <source>
        <dbReference type="ARBA" id="ARBA00023284"/>
    </source>
</evidence>